<accession>A0A0D9YSE6</accession>
<sequence length="422" mass="45352">MRIRRAASRLLGSASAAFSAQAEAPPATATATASELPPPPAPAAADATAAVDVGLAGPEGPCEQSLSPWDLPCELLDDSTDSQNLQEAPFDKYLVRIPRRASFVLNSELELEDDTMESKDKIWNHDDEEEEVKNQKPAAHSLKKDGAVRKRSRKGNDEPILQEEEEDMVMKTEESEDKEATIWFCKKNDGKKWHCRSIVDRPNALCDYHLARSRSSYTPSSENGASATAAATCSSGPTKADAIGKIKAPPAKSSGAKRNSPGGAAASSSKAAAATATAPSSSKASSSSSVSVTVPTSSISQRRKRRKKSTNGSGGDYYFYDLFGPFRGKDRRNHGVVSASEEDHKGLLKAKEKMEYIDVDNLSNNSSITGGGDKENDEDYVVGGAGKARAEKRKGKIAVEKMPFPKMVKKRTVKERSLKSLL</sequence>
<dbReference type="AlphaFoldDB" id="A0A0D9YSE6"/>
<feature type="region of interest" description="Disordered" evidence="3">
    <location>
        <begin position="215"/>
        <end position="312"/>
    </location>
</feature>
<dbReference type="PANTHER" id="PTHR34680:SF3">
    <property type="entry name" value="EXPRESSED PROTEIN"/>
    <property type="match status" value="1"/>
</dbReference>
<feature type="compositionally biased region" description="Low complexity" evidence="3">
    <location>
        <begin position="43"/>
        <end position="56"/>
    </location>
</feature>
<proteinExistence type="predicted"/>
<evidence type="ECO:0000256" key="3">
    <source>
        <dbReference type="SAM" id="MobiDB-lite"/>
    </source>
</evidence>
<dbReference type="Gramene" id="OGLUM02G17230.1">
    <property type="protein sequence ID" value="OGLUM02G17230.1"/>
    <property type="gene ID" value="OGLUM02G17230"/>
</dbReference>
<dbReference type="Pfam" id="PF08879">
    <property type="entry name" value="WRC"/>
    <property type="match status" value="1"/>
</dbReference>
<evidence type="ECO:0000256" key="2">
    <source>
        <dbReference type="PROSITE-ProRule" id="PRU01002"/>
    </source>
</evidence>
<reference evidence="5" key="2">
    <citation type="submission" date="2018-05" db="EMBL/GenBank/DDBJ databases">
        <title>OgluRS3 (Oryza glumaepatula Reference Sequence Version 3).</title>
        <authorList>
            <person name="Zhang J."/>
            <person name="Kudrna D."/>
            <person name="Lee S."/>
            <person name="Talag J."/>
            <person name="Welchert J."/>
            <person name="Wing R.A."/>
        </authorList>
    </citation>
    <scope>NUCLEOTIDE SEQUENCE [LARGE SCALE GENOMIC DNA]</scope>
</reference>
<dbReference type="HOGENOM" id="CLU_058711_0_0_1"/>
<feature type="compositionally biased region" description="Low complexity" evidence="3">
    <location>
        <begin position="260"/>
        <end position="300"/>
    </location>
</feature>
<name>A0A0D9YSE6_9ORYZ</name>
<dbReference type="PROSITE" id="PS51667">
    <property type="entry name" value="WRC"/>
    <property type="match status" value="1"/>
</dbReference>
<reference evidence="5" key="1">
    <citation type="submission" date="2015-04" db="UniProtKB">
        <authorList>
            <consortium name="EnsemblPlants"/>
        </authorList>
    </citation>
    <scope>IDENTIFICATION</scope>
</reference>
<feature type="compositionally biased region" description="Low complexity" evidence="3">
    <location>
        <begin position="16"/>
        <end position="35"/>
    </location>
</feature>
<dbReference type="InterPro" id="IPR014977">
    <property type="entry name" value="WRC_dom"/>
</dbReference>
<dbReference type="EnsemblPlants" id="OGLUM02G17230.1">
    <property type="protein sequence ID" value="OGLUM02G17230.1"/>
    <property type="gene ID" value="OGLUM02G17230"/>
</dbReference>
<evidence type="ECO:0000256" key="1">
    <source>
        <dbReference type="ARBA" id="ARBA00023242"/>
    </source>
</evidence>
<keyword evidence="1" id="KW-0539">Nucleus</keyword>
<feature type="region of interest" description="Disordered" evidence="3">
    <location>
        <begin position="16"/>
        <end position="66"/>
    </location>
</feature>
<feature type="domain" description="WRC" evidence="4">
    <location>
        <begin position="179"/>
        <end position="223"/>
    </location>
</feature>
<organism evidence="5">
    <name type="scientific">Oryza glumipatula</name>
    <dbReference type="NCBI Taxonomy" id="40148"/>
    <lineage>
        <taxon>Eukaryota</taxon>
        <taxon>Viridiplantae</taxon>
        <taxon>Streptophyta</taxon>
        <taxon>Embryophyta</taxon>
        <taxon>Tracheophyta</taxon>
        <taxon>Spermatophyta</taxon>
        <taxon>Magnoliopsida</taxon>
        <taxon>Liliopsida</taxon>
        <taxon>Poales</taxon>
        <taxon>Poaceae</taxon>
        <taxon>BOP clade</taxon>
        <taxon>Oryzoideae</taxon>
        <taxon>Oryzeae</taxon>
        <taxon>Oryzinae</taxon>
        <taxon>Oryza</taxon>
    </lineage>
</organism>
<feature type="region of interest" description="Disordered" evidence="3">
    <location>
        <begin position="127"/>
        <end position="175"/>
    </location>
</feature>
<evidence type="ECO:0000259" key="4">
    <source>
        <dbReference type="PROSITE" id="PS51667"/>
    </source>
</evidence>
<feature type="compositionally biased region" description="Low complexity" evidence="3">
    <location>
        <begin position="220"/>
        <end position="236"/>
    </location>
</feature>
<evidence type="ECO:0000313" key="6">
    <source>
        <dbReference type="Proteomes" id="UP000026961"/>
    </source>
</evidence>
<protein>
    <recommendedName>
        <fullName evidence="4">WRC domain-containing protein</fullName>
    </recommendedName>
</protein>
<keyword evidence="6" id="KW-1185">Reference proteome</keyword>
<comment type="caution">
    <text evidence="2">Lacks conserved residue(s) required for the propagation of feature annotation.</text>
</comment>
<dbReference type="PANTHER" id="PTHR34680">
    <property type="entry name" value="EXPRESSED PROTEIN"/>
    <property type="match status" value="1"/>
</dbReference>
<evidence type="ECO:0000313" key="5">
    <source>
        <dbReference type="EnsemblPlants" id="OGLUM02G17230.1"/>
    </source>
</evidence>
<dbReference type="Proteomes" id="UP000026961">
    <property type="component" value="Chromosome 2"/>
</dbReference>